<name>A0A2H1FF88_9ARCH</name>
<proteinExistence type="predicted"/>
<feature type="compositionally biased region" description="Polar residues" evidence="1">
    <location>
        <begin position="1"/>
        <end position="16"/>
    </location>
</feature>
<gene>
    <name evidence="2" type="ORF">NCS_11246</name>
</gene>
<dbReference type="AlphaFoldDB" id="A0A2H1FF88"/>
<organism evidence="2 3">
    <name type="scientific">Candidatus Nitrosotalea okcheonensis</name>
    <dbReference type="NCBI Taxonomy" id="1903276"/>
    <lineage>
        <taxon>Archaea</taxon>
        <taxon>Nitrososphaerota</taxon>
        <taxon>Nitrososphaeria</taxon>
        <taxon>Nitrosotaleales</taxon>
        <taxon>Nitrosotaleaceae</taxon>
        <taxon>Nitrosotalea</taxon>
    </lineage>
</organism>
<evidence type="ECO:0000256" key="1">
    <source>
        <dbReference type="SAM" id="MobiDB-lite"/>
    </source>
</evidence>
<reference evidence="3" key="1">
    <citation type="submission" date="2017-03" db="EMBL/GenBank/DDBJ databases">
        <authorList>
            <person name="Herbold C."/>
        </authorList>
    </citation>
    <scope>NUCLEOTIDE SEQUENCE [LARGE SCALE GENOMIC DNA]</scope>
</reference>
<protein>
    <submittedName>
        <fullName evidence="2">Uncharacterized protein</fullName>
    </submittedName>
</protein>
<accession>A0A2H1FF88</accession>
<dbReference type="Proteomes" id="UP000230607">
    <property type="component" value="Chromosome 1"/>
</dbReference>
<sequence length="91" mass="9617">MVSESDTTRPVCTWSTEYGERGNDGIETMPKFGKGNGIPREPVPACGTRFPGIGKGADIIVALAGPIVVDIDSTTNTVSIPKIDMNFFISA</sequence>
<keyword evidence="3" id="KW-1185">Reference proteome</keyword>
<evidence type="ECO:0000313" key="2">
    <source>
        <dbReference type="EMBL" id="SMH71439.1"/>
    </source>
</evidence>
<dbReference type="EMBL" id="LT841358">
    <property type="protein sequence ID" value="SMH71439.1"/>
    <property type="molecule type" value="Genomic_DNA"/>
</dbReference>
<feature type="region of interest" description="Disordered" evidence="1">
    <location>
        <begin position="1"/>
        <end position="40"/>
    </location>
</feature>
<evidence type="ECO:0000313" key="3">
    <source>
        <dbReference type="Proteomes" id="UP000230607"/>
    </source>
</evidence>